<name>A0A9D1N2P3_9FIRM</name>
<evidence type="ECO:0000256" key="3">
    <source>
        <dbReference type="ARBA" id="ARBA00023098"/>
    </source>
</evidence>
<feature type="active site" description="Nucleophile" evidence="4">
    <location>
        <position position="41"/>
    </location>
</feature>
<feature type="short sequence motif" description="GXSXG" evidence="4">
    <location>
        <begin position="39"/>
        <end position="43"/>
    </location>
</feature>
<comment type="caution">
    <text evidence="4">Lacks conserved residue(s) required for the propagation of feature annotation.</text>
</comment>
<dbReference type="CDD" id="cd07205">
    <property type="entry name" value="Pat_PNPLA6_PNPLA7_NTE1_like"/>
    <property type="match status" value="1"/>
</dbReference>
<sequence>MEYAKVGLALGAGSTKGFAHIGVLQVLEENHIPIDLVAGSSIGAIVGGIYAAGTDLRLLERFALQINLREYLDVGRPRSGGLLRGDRLEELIALLTHRADFAHTRIPFYSVAVDAAMGEAVVLHSGPVSRAVRASMSIPGIFMPVEIDGRMYVDGGVIERIPCRALREAGADVVIGVDVGYTGGYYDVSGMNAYEYINRSIDIMQWEMAKLRREDADVMLVPQVLFVRGHFDTKTAREVIEEGRRVAREALPEIRAALERAGIPLRG</sequence>
<dbReference type="Proteomes" id="UP000824128">
    <property type="component" value="Unassembled WGS sequence"/>
</dbReference>
<dbReference type="PANTHER" id="PTHR14226">
    <property type="entry name" value="NEUROPATHY TARGET ESTERASE/SWISS CHEESE D.MELANOGASTER"/>
    <property type="match status" value="1"/>
</dbReference>
<evidence type="ECO:0000256" key="4">
    <source>
        <dbReference type="PROSITE-ProRule" id="PRU01161"/>
    </source>
</evidence>
<evidence type="ECO:0000313" key="6">
    <source>
        <dbReference type="EMBL" id="HIU94123.1"/>
    </source>
</evidence>
<dbReference type="GO" id="GO:0016787">
    <property type="term" value="F:hydrolase activity"/>
    <property type="evidence" value="ECO:0007669"/>
    <property type="project" value="UniProtKB-UniRule"/>
</dbReference>
<dbReference type="InterPro" id="IPR002641">
    <property type="entry name" value="PNPLA_dom"/>
</dbReference>
<dbReference type="InterPro" id="IPR016035">
    <property type="entry name" value="Acyl_Trfase/lysoPLipase"/>
</dbReference>
<keyword evidence="2 4" id="KW-0442">Lipid degradation</keyword>
<dbReference type="InterPro" id="IPR050301">
    <property type="entry name" value="NTE"/>
</dbReference>
<evidence type="ECO:0000256" key="1">
    <source>
        <dbReference type="ARBA" id="ARBA00022801"/>
    </source>
</evidence>
<gene>
    <name evidence="6" type="ORF">IAD24_03090</name>
</gene>
<organism evidence="6 7">
    <name type="scientific">Candidatus Aphodomorpha intestinavium</name>
    <dbReference type="NCBI Taxonomy" id="2840672"/>
    <lineage>
        <taxon>Bacteria</taxon>
        <taxon>Bacillati</taxon>
        <taxon>Bacillota</taxon>
        <taxon>Clostridia</taxon>
        <taxon>Eubacteriales</taxon>
        <taxon>Candidatus Aphodomorpha</taxon>
    </lineage>
</organism>
<feature type="short sequence motif" description="DGA/G" evidence="4">
    <location>
        <begin position="154"/>
        <end position="156"/>
    </location>
</feature>
<feature type="domain" description="PNPLA" evidence="5">
    <location>
        <begin position="8"/>
        <end position="167"/>
    </location>
</feature>
<evidence type="ECO:0000256" key="2">
    <source>
        <dbReference type="ARBA" id="ARBA00022963"/>
    </source>
</evidence>
<dbReference type="PANTHER" id="PTHR14226:SF76">
    <property type="entry name" value="NTE FAMILY PROTEIN RSSA"/>
    <property type="match status" value="1"/>
</dbReference>
<reference evidence="6" key="1">
    <citation type="submission" date="2020-10" db="EMBL/GenBank/DDBJ databases">
        <authorList>
            <person name="Gilroy R."/>
        </authorList>
    </citation>
    <scope>NUCLEOTIDE SEQUENCE</scope>
    <source>
        <strain evidence="6">ChiGjej2B2-16831</strain>
    </source>
</reference>
<keyword evidence="3 4" id="KW-0443">Lipid metabolism</keyword>
<dbReference type="EMBL" id="DVNZ01000099">
    <property type="protein sequence ID" value="HIU94123.1"/>
    <property type="molecule type" value="Genomic_DNA"/>
</dbReference>
<reference evidence="6" key="2">
    <citation type="journal article" date="2021" name="PeerJ">
        <title>Extensive microbial diversity within the chicken gut microbiome revealed by metagenomics and culture.</title>
        <authorList>
            <person name="Gilroy R."/>
            <person name="Ravi A."/>
            <person name="Getino M."/>
            <person name="Pursley I."/>
            <person name="Horton D.L."/>
            <person name="Alikhan N.F."/>
            <person name="Baker D."/>
            <person name="Gharbi K."/>
            <person name="Hall N."/>
            <person name="Watson M."/>
            <person name="Adriaenssens E.M."/>
            <person name="Foster-Nyarko E."/>
            <person name="Jarju S."/>
            <person name="Secka A."/>
            <person name="Antonio M."/>
            <person name="Oren A."/>
            <person name="Chaudhuri R.R."/>
            <person name="La Ragione R."/>
            <person name="Hildebrand F."/>
            <person name="Pallen M.J."/>
        </authorList>
    </citation>
    <scope>NUCLEOTIDE SEQUENCE</scope>
    <source>
        <strain evidence="6">ChiGjej2B2-16831</strain>
    </source>
</reference>
<dbReference type="Gene3D" id="3.40.1090.10">
    <property type="entry name" value="Cytosolic phospholipase A2 catalytic domain"/>
    <property type="match status" value="2"/>
</dbReference>
<proteinExistence type="predicted"/>
<evidence type="ECO:0000259" key="5">
    <source>
        <dbReference type="PROSITE" id="PS51635"/>
    </source>
</evidence>
<dbReference type="Pfam" id="PF01734">
    <property type="entry name" value="Patatin"/>
    <property type="match status" value="1"/>
</dbReference>
<dbReference type="AlphaFoldDB" id="A0A9D1N2P3"/>
<feature type="active site" description="Proton acceptor" evidence="4">
    <location>
        <position position="154"/>
    </location>
</feature>
<keyword evidence="1 4" id="KW-0378">Hydrolase</keyword>
<dbReference type="SUPFAM" id="SSF52151">
    <property type="entry name" value="FabD/lysophospholipase-like"/>
    <property type="match status" value="1"/>
</dbReference>
<dbReference type="PROSITE" id="PS51635">
    <property type="entry name" value="PNPLA"/>
    <property type="match status" value="1"/>
</dbReference>
<accession>A0A9D1N2P3</accession>
<evidence type="ECO:0000313" key="7">
    <source>
        <dbReference type="Proteomes" id="UP000824128"/>
    </source>
</evidence>
<protein>
    <submittedName>
        <fullName evidence="6">Patatin-like phospholipase family protein</fullName>
    </submittedName>
</protein>
<comment type="caution">
    <text evidence="6">The sequence shown here is derived from an EMBL/GenBank/DDBJ whole genome shotgun (WGS) entry which is preliminary data.</text>
</comment>
<dbReference type="GO" id="GO:0016042">
    <property type="term" value="P:lipid catabolic process"/>
    <property type="evidence" value="ECO:0007669"/>
    <property type="project" value="UniProtKB-UniRule"/>
</dbReference>